<organism evidence="2 3">
    <name type="scientific">Callosobruchus maculatus</name>
    <name type="common">Southern cowpea weevil</name>
    <name type="synonym">Pulse bruchid</name>
    <dbReference type="NCBI Taxonomy" id="64391"/>
    <lineage>
        <taxon>Eukaryota</taxon>
        <taxon>Metazoa</taxon>
        <taxon>Ecdysozoa</taxon>
        <taxon>Arthropoda</taxon>
        <taxon>Hexapoda</taxon>
        <taxon>Insecta</taxon>
        <taxon>Pterygota</taxon>
        <taxon>Neoptera</taxon>
        <taxon>Endopterygota</taxon>
        <taxon>Coleoptera</taxon>
        <taxon>Polyphaga</taxon>
        <taxon>Cucujiformia</taxon>
        <taxon>Chrysomeloidea</taxon>
        <taxon>Chrysomelidae</taxon>
        <taxon>Bruchinae</taxon>
        <taxon>Bruchini</taxon>
        <taxon>Callosobruchus</taxon>
    </lineage>
</organism>
<dbReference type="OrthoDB" id="3062869at2759"/>
<dbReference type="Pfam" id="PF05699">
    <property type="entry name" value="Dimer_Tnp_hAT"/>
    <property type="match status" value="1"/>
</dbReference>
<dbReference type="AlphaFoldDB" id="A0A653CEK4"/>
<accession>A0A653CEK4</accession>
<reference evidence="2 3" key="1">
    <citation type="submission" date="2019-01" db="EMBL/GenBank/DDBJ databases">
        <authorList>
            <person name="Sayadi A."/>
        </authorList>
    </citation>
    <scope>NUCLEOTIDE SEQUENCE [LARGE SCALE GENOMIC DNA]</scope>
</reference>
<proteinExistence type="predicted"/>
<dbReference type="EMBL" id="CAACVG010007582">
    <property type="protein sequence ID" value="VEN46169.1"/>
    <property type="molecule type" value="Genomic_DNA"/>
</dbReference>
<feature type="domain" description="HAT C-terminal dimerisation" evidence="1">
    <location>
        <begin position="6"/>
        <end position="69"/>
    </location>
</feature>
<dbReference type="SUPFAM" id="SSF53098">
    <property type="entry name" value="Ribonuclease H-like"/>
    <property type="match status" value="1"/>
</dbReference>
<dbReference type="GO" id="GO:0046983">
    <property type="term" value="F:protein dimerization activity"/>
    <property type="evidence" value="ECO:0007669"/>
    <property type="project" value="InterPro"/>
</dbReference>
<name>A0A653CEK4_CALMS</name>
<gene>
    <name evidence="2" type="ORF">CALMAC_LOCUS8356</name>
</gene>
<protein>
    <recommendedName>
        <fullName evidence="1">HAT C-terminal dimerisation domain-containing protein</fullName>
    </recommendedName>
</protein>
<dbReference type="InterPro" id="IPR008906">
    <property type="entry name" value="HATC_C_dom"/>
</dbReference>
<evidence type="ECO:0000259" key="1">
    <source>
        <dbReference type="Pfam" id="PF05699"/>
    </source>
</evidence>
<feature type="non-terminal residue" evidence="2">
    <location>
        <position position="72"/>
    </location>
</feature>
<evidence type="ECO:0000313" key="3">
    <source>
        <dbReference type="Proteomes" id="UP000410492"/>
    </source>
</evidence>
<dbReference type="Proteomes" id="UP000410492">
    <property type="component" value="Unassembled WGS sequence"/>
</dbReference>
<evidence type="ECO:0000313" key="2">
    <source>
        <dbReference type="EMBL" id="VEN46169.1"/>
    </source>
</evidence>
<dbReference type="InterPro" id="IPR012337">
    <property type="entry name" value="RNaseH-like_sf"/>
</dbReference>
<keyword evidence="3" id="KW-1185">Reference proteome</keyword>
<sequence length="72" mass="8429">MAWCYEIEKYIPDPRADSTEDILEWRKRHECIFPNLAAMAKDFLATPASSTPVERQFSRVVCMCLKSWMANE</sequence>